<proteinExistence type="predicted"/>
<reference evidence="2 3" key="1">
    <citation type="journal article" date="2014" name="PLoS Genet.">
        <title>Analysis of the Phlebiopsis gigantea genome, transcriptome and secretome provides insight into its pioneer colonization strategies of wood.</title>
        <authorList>
            <person name="Hori C."/>
            <person name="Ishida T."/>
            <person name="Igarashi K."/>
            <person name="Samejima M."/>
            <person name="Suzuki H."/>
            <person name="Master E."/>
            <person name="Ferreira P."/>
            <person name="Ruiz-Duenas F.J."/>
            <person name="Held B."/>
            <person name="Canessa P."/>
            <person name="Larrondo L.F."/>
            <person name="Schmoll M."/>
            <person name="Druzhinina I.S."/>
            <person name="Kubicek C.P."/>
            <person name="Gaskell J.A."/>
            <person name="Kersten P."/>
            <person name="St John F."/>
            <person name="Glasner J."/>
            <person name="Sabat G."/>
            <person name="Splinter BonDurant S."/>
            <person name="Syed K."/>
            <person name="Yadav J."/>
            <person name="Mgbeahuruike A.C."/>
            <person name="Kovalchuk A."/>
            <person name="Asiegbu F.O."/>
            <person name="Lackner G."/>
            <person name="Hoffmeister D."/>
            <person name="Rencoret J."/>
            <person name="Gutierrez A."/>
            <person name="Sun H."/>
            <person name="Lindquist E."/>
            <person name="Barry K."/>
            <person name="Riley R."/>
            <person name="Grigoriev I.V."/>
            <person name="Henrissat B."/>
            <person name="Kues U."/>
            <person name="Berka R.M."/>
            <person name="Martinez A.T."/>
            <person name="Covert S.F."/>
            <person name="Blanchette R.A."/>
            <person name="Cullen D."/>
        </authorList>
    </citation>
    <scope>NUCLEOTIDE SEQUENCE [LARGE SCALE GENOMIC DNA]</scope>
    <source>
        <strain evidence="2 3">11061_1 CR5-6</strain>
    </source>
</reference>
<dbReference type="HOGENOM" id="CLU_1489525_0_0_1"/>
<feature type="transmembrane region" description="Helical" evidence="1">
    <location>
        <begin position="6"/>
        <end position="24"/>
    </location>
</feature>
<evidence type="ECO:0000256" key="1">
    <source>
        <dbReference type="SAM" id="Phobius"/>
    </source>
</evidence>
<keyword evidence="3" id="KW-1185">Reference proteome</keyword>
<keyword evidence="1" id="KW-1133">Transmembrane helix</keyword>
<keyword evidence="1" id="KW-0812">Transmembrane</keyword>
<dbReference type="AlphaFoldDB" id="A0A0C3S7P4"/>
<name>A0A0C3S7P4_PHLG1</name>
<evidence type="ECO:0000313" key="3">
    <source>
        <dbReference type="Proteomes" id="UP000053257"/>
    </source>
</evidence>
<dbReference type="EMBL" id="KN840508">
    <property type="protein sequence ID" value="KIP06897.1"/>
    <property type="molecule type" value="Genomic_DNA"/>
</dbReference>
<protein>
    <submittedName>
        <fullName evidence="2">Uncharacterized protein</fullName>
    </submittedName>
</protein>
<dbReference type="OrthoDB" id="10552925at2759"/>
<dbReference type="Proteomes" id="UP000053257">
    <property type="component" value="Unassembled WGS sequence"/>
</dbReference>
<organism evidence="2 3">
    <name type="scientific">Phlebiopsis gigantea (strain 11061_1 CR5-6)</name>
    <name type="common">White-rot fungus</name>
    <name type="synonym">Peniophora gigantea</name>
    <dbReference type="NCBI Taxonomy" id="745531"/>
    <lineage>
        <taxon>Eukaryota</taxon>
        <taxon>Fungi</taxon>
        <taxon>Dikarya</taxon>
        <taxon>Basidiomycota</taxon>
        <taxon>Agaricomycotina</taxon>
        <taxon>Agaricomycetes</taxon>
        <taxon>Polyporales</taxon>
        <taxon>Phanerochaetaceae</taxon>
        <taxon>Phlebiopsis</taxon>
    </lineage>
</organism>
<gene>
    <name evidence="2" type="ORF">PHLGIDRAFT_128005</name>
</gene>
<keyword evidence="1" id="KW-0472">Membrane</keyword>
<sequence>MVDTSSFFWLGLVGAVFIGLVLAITRARLARDPHVSLPLRAQQPKPQLWDVFVPVEDWKGKRTEGTESTEWKEILPLSLCSFVDAVLTNPPSTPPPKHKRFPFFGKQPQDIESQIIPSPKIDAQVTTVVLMPTPRKHTKTASGSRDSSVTISDDLPQEFAIGIASVHGPTRDDLGALDMTS</sequence>
<evidence type="ECO:0000313" key="2">
    <source>
        <dbReference type="EMBL" id="KIP06897.1"/>
    </source>
</evidence>
<accession>A0A0C3S7P4</accession>